<proteinExistence type="predicted"/>
<feature type="chain" id="PRO_5045367829" description="Lipoprotein" evidence="2">
    <location>
        <begin position="24"/>
        <end position="231"/>
    </location>
</feature>
<dbReference type="Proteomes" id="UP001163064">
    <property type="component" value="Unassembled WGS sequence"/>
</dbReference>
<feature type="compositionally biased region" description="Low complexity" evidence="1">
    <location>
        <begin position="33"/>
        <end position="62"/>
    </location>
</feature>
<dbReference type="PROSITE" id="PS51257">
    <property type="entry name" value="PROKAR_LIPOPROTEIN"/>
    <property type="match status" value="1"/>
</dbReference>
<gene>
    <name evidence="3" type="ORF">OFY01_03495</name>
</gene>
<evidence type="ECO:0000256" key="2">
    <source>
        <dbReference type="SAM" id="SignalP"/>
    </source>
</evidence>
<dbReference type="EMBL" id="JAPHNL010000023">
    <property type="protein sequence ID" value="MCX3058848.1"/>
    <property type="molecule type" value="Genomic_DNA"/>
</dbReference>
<evidence type="ECO:0000313" key="3">
    <source>
        <dbReference type="EMBL" id="MCX3058848.1"/>
    </source>
</evidence>
<dbReference type="RefSeq" id="WP_266596177.1">
    <property type="nucleotide sequence ID" value="NZ_JAPHNL010000023.1"/>
</dbReference>
<protein>
    <recommendedName>
        <fullName evidence="5">Lipoprotein</fullName>
    </recommendedName>
</protein>
<sequence>MRIRTLIPAALAAAALLLTGCKADNTAHPDAGATPSASRTSASTAPSPTPTPTASKATASPTPTVTVSLRSYAGEPVGDAVAAARHHGLTYSVRLADASATVTSPGAKASSYAKSEKVCRQLLDKDGLNPDFDVAFLIARDGHDCAGKPLPKPTPTHTSRPTSRTTSSTSTGSSGGSHTSCGPILSGSGNCYDAGQYCRKSDVGSSTRAANGRIIHCRYISTDSRMPHWQY</sequence>
<evidence type="ECO:0008006" key="5">
    <source>
        <dbReference type="Google" id="ProtNLM"/>
    </source>
</evidence>
<accession>A0ABT3TP81</accession>
<feature type="region of interest" description="Disordered" evidence="1">
    <location>
        <begin position="29"/>
        <end position="62"/>
    </location>
</feature>
<organism evidence="3 4">
    <name type="scientific">Streptomyces beihaiensis</name>
    <dbReference type="NCBI Taxonomy" id="2984495"/>
    <lineage>
        <taxon>Bacteria</taxon>
        <taxon>Bacillati</taxon>
        <taxon>Actinomycetota</taxon>
        <taxon>Actinomycetes</taxon>
        <taxon>Kitasatosporales</taxon>
        <taxon>Streptomycetaceae</taxon>
        <taxon>Streptomyces</taxon>
    </lineage>
</organism>
<feature type="compositionally biased region" description="Low complexity" evidence="1">
    <location>
        <begin position="155"/>
        <end position="179"/>
    </location>
</feature>
<feature type="signal peptide" evidence="2">
    <location>
        <begin position="1"/>
        <end position="23"/>
    </location>
</feature>
<keyword evidence="4" id="KW-1185">Reference proteome</keyword>
<feature type="region of interest" description="Disordered" evidence="1">
    <location>
        <begin position="145"/>
        <end position="179"/>
    </location>
</feature>
<reference evidence="3" key="1">
    <citation type="submission" date="2022-10" db="EMBL/GenBank/DDBJ databases">
        <title>Streptomyces beihaiensis sp. nov., a chitin degrading actinobacterium, isolated from shrimp pond soil.</title>
        <authorList>
            <person name="Xie J."/>
            <person name="Shen N."/>
        </authorList>
    </citation>
    <scope>NUCLEOTIDE SEQUENCE</scope>
    <source>
        <strain evidence="3">GXMU-J5</strain>
    </source>
</reference>
<keyword evidence="2" id="KW-0732">Signal</keyword>
<evidence type="ECO:0000256" key="1">
    <source>
        <dbReference type="SAM" id="MobiDB-lite"/>
    </source>
</evidence>
<evidence type="ECO:0000313" key="4">
    <source>
        <dbReference type="Proteomes" id="UP001163064"/>
    </source>
</evidence>
<name>A0ABT3TP81_9ACTN</name>
<comment type="caution">
    <text evidence="3">The sequence shown here is derived from an EMBL/GenBank/DDBJ whole genome shotgun (WGS) entry which is preliminary data.</text>
</comment>